<sequence>MKKISVNQLQKLKNTSNQAGIIGALAIDQRGALKKMINNYKEATDKDIEDFKKLVSEELTPYATSILLDPEYGLPAASSRSDNAGLLLAYEKTGYDASTPGRLPDSLNIWSVKRLKEAGADACKFLLYYDVDESDEINDQKKAYMERIGSECVAEELPFFLELVSYDATIADTSSKEYAQVKPHKVNEMMKEFSKPRYNVDVLKMEVPVNMNYVEGYGEEVVYSREEALNYFKEQSQATDLPFIFLSAGVSAELFQETLRFAKEAGSTFNGVLCGRATWANGVEPFVTAGEEAARQWLQTQGRKNIEELNAVLAETASSWHTKIQVKEADTPRFS</sequence>
<dbReference type="PANTHER" id="PTHR39340">
    <property type="entry name" value="SULFOFRUCTOSEPHOSPHATE ALDOLASE"/>
    <property type="match status" value="1"/>
</dbReference>
<comment type="similarity">
    <text evidence="3 6">Belongs to the aldolase LacD family.</text>
</comment>
<name>A0ABZ2SM55_9ENTE</name>
<evidence type="ECO:0000256" key="2">
    <source>
        <dbReference type="ARBA" id="ARBA00005191"/>
    </source>
</evidence>
<evidence type="ECO:0000313" key="7">
    <source>
        <dbReference type="EMBL" id="WYJ76597.1"/>
    </source>
</evidence>
<dbReference type="NCBIfam" id="TIGR01232">
    <property type="entry name" value="lacD"/>
    <property type="match status" value="1"/>
</dbReference>
<dbReference type="InterPro" id="IPR050552">
    <property type="entry name" value="LacD_aldolase"/>
</dbReference>
<dbReference type="Pfam" id="PF01791">
    <property type="entry name" value="DeoC"/>
    <property type="match status" value="1"/>
</dbReference>
<keyword evidence="5 6" id="KW-0456">Lyase</keyword>
<dbReference type="InterPro" id="IPR002915">
    <property type="entry name" value="DeoC/FbaB/LacD_aldolase"/>
</dbReference>
<dbReference type="NCBIfam" id="NF003180">
    <property type="entry name" value="PRK04161.1"/>
    <property type="match status" value="1"/>
</dbReference>
<reference evidence="7 8" key="1">
    <citation type="submission" date="2021-03" db="EMBL/GenBank/DDBJ databases">
        <authorList>
            <person name="Gilmore M.S."/>
            <person name="Schwartzman J."/>
            <person name="Van Tyne D."/>
            <person name="Martin M."/>
            <person name="Earl A.M."/>
            <person name="Manson A.L."/>
            <person name="Straub T."/>
            <person name="Salamzade R."/>
            <person name="Saavedra J."/>
            <person name="Lebreton F."/>
            <person name="Prichula J."/>
            <person name="Schaufler K."/>
            <person name="Gaca A."/>
            <person name="Sgardioli B."/>
            <person name="Wagenaar J."/>
            <person name="Strong T."/>
        </authorList>
    </citation>
    <scope>NUCLEOTIDE SEQUENCE [LARGE SCALE GENOMIC DNA]</scope>
    <source>
        <strain evidence="7 8">DIV2402</strain>
    </source>
</reference>
<organism evidence="7 8">
    <name type="scientific">Candidatus Enterococcus lowellii</name>
    <dbReference type="NCBI Taxonomy" id="2230877"/>
    <lineage>
        <taxon>Bacteria</taxon>
        <taxon>Bacillati</taxon>
        <taxon>Bacillota</taxon>
        <taxon>Bacilli</taxon>
        <taxon>Lactobacillales</taxon>
        <taxon>Enterococcaceae</taxon>
        <taxon>Enterococcus</taxon>
    </lineage>
</organism>
<dbReference type="NCBIfam" id="NF009065">
    <property type="entry name" value="PRK12399.1"/>
    <property type="match status" value="1"/>
</dbReference>
<comment type="catalytic activity">
    <reaction evidence="1 6">
        <text>D-tagatofuranose 1,6-bisphosphate = D-glyceraldehyde 3-phosphate + dihydroxyacetone phosphate</text>
        <dbReference type="Rhea" id="RHEA:22948"/>
        <dbReference type="ChEBI" id="CHEBI:57642"/>
        <dbReference type="ChEBI" id="CHEBI:58694"/>
        <dbReference type="ChEBI" id="CHEBI:59776"/>
        <dbReference type="EC" id="4.1.2.40"/>
    </reaction>
</comment>
<gene>
    <name evidence="6" type="primary">lacD</name>
    <name evidence="7" type="ORF">DOK78_001230</name>
</gene>
<evidence type="ECO:0000256" key="4">
    <source>
        <dbReference type="ARBA" id="ARBA00022736"/>
    </source>
</evidence>
<dbReference type="RefSeq" id="WP_207941264.1">
    <property type="nucleotide sequence ID" value="NZ_CP147251.1"/>
</dbReference>
<keyword evidence="4 6" id="KW-0423">Lactose metabolism</keyword>
<protein>
    <recommendedName>
        <fullName evidence="6">Tagatose 1,6-diphosphate aldolase</fullName>
        <ecNumber evidence="6">4.1.2.40</ecNumber>
    </recommendedName>
    <alternativeName>
        <fullName evidence="6">D-tagatose-1,6-bisphosphate aldolase</fullName>
    </alternativeName>
    <alternativeName>
        <fullName evidence="6">Tagatose-bisphosphate aldolase</fullName>
    </alternativeName>
</protein>
<evidence type="ECO:0000313" key="8">
    <source>
        <dbReference type="Proteomes" id="UP000664701"/>
    </source>
</evidence>
<dbReference type="InterPro" id="IPR013785">
    <property type="entry name" value="Aldolase_TIM"/>
</dbReference>
<dbReference type="Proteomes" id="UP000664701">
    <property type="component" value="Chromosome"/>
</dbReference>
<reference evidence="7 8" key="2">
    <citation type="submission" date="2024-03" db="EMBL/GenBank/DDBJ databases">
        <title>The Genome Sequence of Enterococcus sp. DIV2402.</title>
        <authorList>
            <consortium name="The Broad Institute Genomics Platform"/>
            <consortium name="The Broad Institute Microbial Omics Core"/>
            <consortium name="The Broad Institute Genomic Center for Infectious Diseases"/>
            <person name="Earl A."/>
            <person name="Manson A."/>
            <person name="Gilmore M."/>
            <person name="Schwartman J."/>
            <person name="Shea T."/>
            <person name="Abouelleil A."/>
            <person name="Cao P."/>
            <person name="Chapman S."/>
            <person name="Cusick C."/>
            <person name="Young S."/>
            <person name="Neafsey D."/>
            <person name="Nusbaum C."/>
            <person name="Birren B."/>
        </authorList>
    </citation>
    <scope>NUCLEOTIDE SEQUENCE [LARGE SCALE GENOMIC DNA]</scope>
    <source>
        <strain evidence="7 8">DIV2402</strain>
    </source>
</reference>
<dbReference type="SUPFAM" id="SSF51569">
    <property type="entry name" value="Aldolase"/>
    <property type="match status" value="1"/>
</dbReference>
<evidence type="ECO:0000256" key="6">
    <source>
        <dbReference type="HAMAP-Rule" id="MF_00734"/>
    </source>
</evidence>
<accession>A0ABZ2SM55</accession>
<dbReference type="EC" id="4.1.2.40" evidence="6"/>
<evidence type="ECO:0000256" key="5">
    <source>
        <dbReference type="ARBA" id="ARBA00023239"/>
    </source>
</evidence>
<evidence type="ECO:0000256" key="3">
    <source>
        <dbReference type="ARBA" id="ARBA00008679"/>
    </source>
</evidence>
<dbReference type="InterPro" id="IPR005927">
    <property type="entry name" value="Tag_1.6-dipho_adolase"/>
</dbReference>
<evidence type="ECO:0000256" key="1">
    <source>
        <dbReference type="ARBA" id="ARBA00000567"/>
    </source>
</evidence>
<dbReference type="HAMAP" id="MF_00734">
    <property type="entry name" value="LacD"/>
    <property type="match status" value="1"/>
</dbReference>
<comment type="pathway">
    <text evidence="2 6">Carbohydrate metabolism; D-tagatose 6-phosphate degradation; D-glyceraldehyde 3-phosphate and glycerone phosphate from D-tagatose 6-phosphate: step 2/2.</text>
</comment>
<dbReference type="Gene3D" id="3.20.20.70">
    <property type="entry name" value="Aldolase class I"/>
    <property type="match status" value="1"/>
</dbReference>
<proteinExistence type="inferred from homology"/>
<dbReference type="PANTHER" id="PTHR39340:SF1">
    <property type="entry name" value="SULFOFRUCTOSEPHOSPHATE ALDOLASE"/>
    <property type="match status" value="1"/>
</dbReference>
<dbReference type="SMART" id="SM01133">
    <property type="entry name" value="DeoC"/>
    <property type="match status" value="1"/>
</dbReference>
<dbReference type="NCBIfam" id="NF009498">
    <property type="entry name" value="PRK12858.1"/>
    <property type="match status" value="1"/>
</dbReference>
<keyword evidence="8" id="KW-1185">Reference proteome</keyword>
<dbReference type="EMBL" id="CP147251">
    <property type="protein sequence ID" value="WYJ76597.1"/>
    <property type="molecule type" value="Genomic_DNA"/>
</dbReference>